<keyword evidence="1" id="KW-0547">Nucleotide-binding</keyword>
<dbReference type="InterPro" id="IPR027417">
    <property type="entry name" value="P-loop_NTPase"/>
</dbReference>
<dbReference type="GO" id="GO:0003924">
    <property type="term" value="F:GTPase activity"/>
    <property type="evidence" value="ECO:0007669"/>
    <property type="project" value="InterPro"/>
</dbReference>
<dbReference type="GO" id="GO:0007264">
    <property type="term" value="P:small GTPase-mediated signal transduction"/>
    <property type="evidence" value="ECO:0007669"/>
    <property type="project" value="InterPro"/>
</dbReference>
<evidence type="ECO:0000313" key="3">
    <source>
        <dbReference type="EMBL" id="KAF5912800.1"/>
    </source>
</evidence>
<dbReference type="PANTHER" id="PTHR24072">
    <property type="entry name" value="RHO FAMILY GTPASE"/>
    <property type="match status" value="1"/>
</dbReference>
<dbReference type="AlphaFoldDB" id="A0A7J7EAD7"/>
<accession>A0A7J7EAD7</accession>
<organism evidence="3 4">
    <name type="scientific">Diceros bicornis minor</name>
    <name type="common">South-central black rhinoceros</name>
    <dbReference type="NCBI Taxonomy" id="77932"/>
    <lineage>
        <taxon>Eukaryota</taxon>
        <taxon>Metazoa</taxon>
        <taxon>Chordata</taxon>
        <taxon>Craniata</taxon>
        <taxon>Vertebrata</taxon>
        <taxon>Euteleostomi</taxon>
        <taxon>Mammalia</taxon>
        <taxon>Eutheria</taxon>
        <taxon>Laurasiatheria</taxon>
        <taxon>Perissodactyla</taxon>
        <taxon>Rhinocerotidae</taxon>
        <taxon>Diceros</taxon>
    </lineage>
</organism>
<evidence type="ECO:0000256" key="1">
    <source>
        <dbReference type="ARBA" id="ARBA00022741"/>
    </source>
</evidence>
<comment type="caution">
    <text evidence="3">The sequence shown here is derived from an EMBL/GenBank/DDBJ whole genome shotgun (WGS) entry which is preliminary data.</text>
</comment>
<dbReference type="InterPro" id="IPR003578">
    <property type="entry name" value="Small_GTPase_Rho"/>
</dbReference>
<dbReference type="SUPFAM" id="SSF52540">
    <property type="entry name" value="P-loop containing nucleoside triphosphate hydrolases"/>
    <property type="match status" value="1"/>
</dbReference>
<keyword evidence="4" id="KW-1185">Reference proteome</keyword>
<protein>
    <submittedName>
        <fullName evidence="3">Uncharacterized protein</fullName>
    </submittedName>
</protein>
<gene>
    <name evidence="3" type="ORF">HPG69_007790</name>
</gene>
<dbReference type="Gene3D" id="3.40.50.300">
    <property type="entry name" value="P-loop containing nucleotide triphosphate hydrolases"/>
    <property type="match status" value="2"/>
</dbReference>
<proteinExistence type="predicted"/>
<name>A0A7J7EAD7_DICBM</name>
<reference evidence="3 4" key="1">
    <citation type="journal article" date="2020" name="Mol. Biol. Evol.">
        <title>Interspecific Gene Flow and the Evolution of Specialization in Black and White Rhinoceros.</title>
        <authorList>
            <person name="Moodley Y."/>
            <person name="Westbury M.V."/>
            <person name="Russo I.M."/>
            <person name="Gopalakrishnan S."/>
            <person name="Rakotoarivelo A."/>
            <person name="Olsen R.A."/>
            <person name="Prost S."/>
            <person name="Tunstall T."/>
            <person name="Ryder O.A."/>
            <person name="Dalen L."/>
            <person name="Bruford M.W."/>
        </authorList>
    </citation>
    <scope>NUCLEOTIDE SEQUENCE [LARGE SCALE GENOMIC DNA]</scope>
    <source>
        <strain evidence="3">SBR-YM</strain>
        <tissue evidence="3">Skin</tissue>
    </source>
</reference>
<keyword evidence="2" id="KW-0342">GTP-binding</keyword>
<sequence>MAQMQAIKGVVVGDGAVGKTCVLISYTTNASPGDYIPTVFDSYSANIMKCDTVVRTLPLDDKDTTEKLKKTLTPIAHPQGLSLAKEVCAVECLECSALTQRGLWMVFDEITPADLCSPP</sequence>
<dbReference type="SMART" id="SM00174">
    <property type="entry name" value="RHO"/>
    <property type="match status" value="1"/>
</dbReference>
<dbReference type="GO" id="GO:0005525">
    <property type="term" value="F:GTP binding"/>
    <property type="evidence" value="ECO:0007669"/>
    <property type="project" value="UniProtKB-KW"/>
</dbReference>
<feature type="non-terminal residue" evidence="3">
    <location>
        <position position="1"/>
    </location>
</feature>
<dbReference type="Proteomes" id="UP000551758">
    <property type="component" value="Unassembled WGS sequence"/>
</dbReference>
<evidence type="ECO:0000313" key="4">
    <source>
        <dbReference type="Proteomes" id="UP000551758"/>
    </source>
</evidence>
<dbReference type="InterPro" id="IPR001806">
    <property type="entry name" value="Small_GTPase"/>
</dbReference>
<dbReference type="EMBL" id="JACDTQ010003801">
    <property type="protein sequence ID" value="KAF5912800.1"/>
    <property type="molecule type" value="Genomic_DNA"/>
</dbReference>
<dbReference type="Pfam" id="PF00071">
    <property type="entry name" value="Ras"/>
    <property type="match status" value="1"/>
</dbReference>
<dbReference type="PRINTS" id="PR00449">
    <property type="entry name" value="RASTRNSFRMNG"/>
</dbReference>
<evidence type="ECO:0000256" key="2">
    <source>
        <dbReference type="ARBA" id="ARBA00023134"/>
    </source>
</evidence>